<evidence type="ECO:0000256" key="3">
    <source>
        <dbReference type="ARBA" id="ARBA00022741"/>
    </source>
</evidence>
<evidence type="ECO:0000256" key="1">
    <source>
        <dbReference type="ARBA" id="ARBA00022527"/>
    </source>
</evidence>
<keyword evidence="12" id="KW-1185">Reference proteome</keyword>
<feature type="binding site" evidence="7">
    <location>
        <position position="275"/>
    </location>
    <ligand>
        <name>ATP</name>
        <dbReference type="ChEBI" id="CHEBI:30616"/>
    </ligand>
</feature>
<dbReference type="GO" id="GO:0004674">
    <property type="term" value="F:protein serine/threonine kinase activity"/>
    <property type="evidence" value="ECO:0007669"/>
    <property type="project" value="UniProtKB-KW"/>
</dbReference>
<dbReference type="PROSITE" id="PS50011">
    <property type="entry name" value="PROTEIN_KINASE_DOM"/>
    <property type="match status" value="1"/>
</dbReference>
<protein>
    <recommendedName>
        <fullName evidence="10">Protein kinase domain-containing protein</fullName>
    </recommendedName>
</protein>
<evidence type="ECO:0000256" key="4">
    <source>
        <dbReference type="ARBA" id="ARBA00022777"/>
    </source>
</evidence>
<organism evidence="11 12">
    <name type="scientific">Symbiochloris irregularis</name>
    <dbReference type="NCBI Taxonomy" id="706552"/>
    <lineage>
        <taxon>Eukaryota</taxon>
        <taxon>Viridiplantae</taxon>
        <taxon>Chlorophyta</taxon>
        <taxon>core chlorophytes</taxon>
        <taxon>Trebouxiophyceae</taxon>
        <taxon>Trebouxiales</taxon>
        <taxon>Trebouxiaceae</taxon>
        <taxon>Symbiochloris</taxon>
    </lineage>
</organism>
<feature type="region of interest" description="Disordered" evidence="9">
    <location>
        <begin position="408"/>
        <end position="539"/>
    </location>
</feature>
<keyword evidence="5 7" id="KW-0067">ATP-binding</keyword>
<dbReference type="PROSITE" id="PS00108">
    <property type="entry name" value="PROTEIN_KINASE_ST"/>
    <property type="match status" value="1"/>
</dbReference>
<name>A0AAW1NUY9_9CHLO</name>
<feature type="compositionally biased region" description="Basic and acidic residues" evidence="9">
    <location>
        <begin position="433"/>
        <end position="445"/>
    </location>
</feature>
<sequence length="613" mass="66837">MGLTALFKGKSYQEDELLLSTVKQNRSKSEFIRAPADLKGTGAGGHNLLPPGSPRIPAGFGVTPEAPAAQGFSVSTGCIFTGAGITAPAGPAVGPVGPAPAVDERPGTASAAEATPSPSHPSQVHYTSISQFQQQVELYRGSVSTVYRGICSTTSRSVIIKCYVKAKMKPKNVTRMEREIKLMQSLGDGDCLVQLYGVFETDAHKYLVMEHCRGGDLFKFMLMRGGCLPEGWVCLQIIVPLLKVLVRMHREHVLHRDIKPENIFLSANHRFKLGDLGLAICSAEELPFTRSGTLDYMAPEVLANPSVDLLESKQISLEQLRGLGVRPYDCKVDVWAAGVLAYELVVGRAPFEVKDETQTATMIMFSNKLNFPSAYSLLWVDFVKQALEKKPTIRPTAEELLNHPWIKHHQVKKARQTPEGALTQMPQVPNLPGRHEEKASAEIKRSMSSAHMHKGSLDQQRPGSPAGNMAYDSAHRAASGQLPSKSARTPMSGLAHESRTPSGSDGVDRLSTSLRRPADSAAGSQHREDAHKLNKTQSRLGDIKPEVAAASFTALLDRAKLEGHHTHTFINSGEVADEQDRNKSGMRIRLKQYFHRQKSNINVLAADAAAEQV</sequence>
<dbReference type="SMART" id="SM00220">
    <property type="entry name" value="S_TKc"/>
    <property type="match status" value="1"/>
</dbReference>
<feature type="cross-link" description="Glycyl lysine isopeptide (Lys-Gly) (interchain with G-Cter in SUMO2)" evidence="8">
    <location>
        <position position="259"/>
    </location>
</feature>
<accession>A0AAW1NUY9</accession>
<feature type="active site" description="Proton acceptor" evidence="6">
    <location>
        <position position="257"/>
    </location>
</feature>
<evidence type="ECO:0000313" key="12">
    <source>
        <dbReference type="Proteomes" id="UP001465755"/>
    </source>
</evidence>
<feature type="region of interest" description="Disordered" evidence="9">
    <location>
        <begin position="95"/>
        <end position="125"/>
    </location>
</feature>
<dbReference type="AlphaFoldDB" id="A0AAW1NUY9"/>
<evidence type="ECO:0000256" key="6">
    <source>
        <dbReference type="PIRSR" id="PIRSR630616-1"/>
    </source>
</evidence>
<evidence type="ECO:0000256" key="2">
    <source>
        <dbReference type="ARBA" id="ARBA00022679"/>
    </source>
</evidence>
<dbReference type="InterPro" id="IPR000719">
    <property type="entry name" value="Prot_kinase_dom"/>
</dbReference>
<dbReference type="GO" id="GO:0005524">
    <property type="term" value="F:ATP binding"/>
    <property type="evidence" value="ECO:0007669"/>
    <property type="project" value="UniProtKB-KW"/>
</dbReference>
<gene>
    <name evidence="11" type="ORF">WJX73_009393</name>
</gene>
<feature type="domain" description="Protein kinase" evidence="10">
    <location>
        <begin position="132"/>
        <end position="406"/>
    </location>
</feature>
<evidence type="ECO:0000256" key="5">
    <source>
        <dbReference type="ARBA" id="ARBA00022840"/>
    </source>
</evidence>
<proteinExistence type="predicted"/>
<dbReference type="EMBL" id="JALJOQ010000125">
    <property type="protein sequence ID" value="KAK9795608.1"/>
    <property type="molecule type" value="Genomic_DNA"/>
</dbReference>
<dbReference type="InterPro" id="IPR008271">
    <property type="entry name" value="Ser/Thr_kinase_AS"/>
</dbReference>
<keyword evidence="1" id="KW-0723">Serine/threonine-protein kinase</keyword>
<dbReference type="Pfam" id="PF00069">
    <property type="entry name" value="Pkinase"/>
    <property type="match status" value="1"/>
</dbReference>
<keyword evidence="2" id="KW-0808">Transferase</keyword>
<dbReference type="PANTHER" id="PTHR24350">
    <property type="entry name" value="SERINE/THREONINE-PROTEIN KINASE IAL-RELATED"/>
    <property type="match status" value="1"/>
</dbReference>
<evidence type="ECO:0000256" key="8">
    <source>
        <dbReference type="PIRSR" id="PIRSR630616-3"/>
    </source>
</evidence>
<keyword evidence="4" id="KW-0418">Kinase</keyword>
<keyword evidence="3 7" id="KW-0547">Nucleotide-binding</keyword>
<evidence type="ECO:0000313" key="11">
    <source>
        <dbReference type="EMBL" id="KAK9795608.1"/>
    </source>
</evidence>
<comment type="caution">
    <text evidence="11">The sequence shown here is derived from an EMBL/GenBank/DDBJ whole genome shotgun (WGS) entry which is preliminary data.</text>
</comment>
<dbReference type="Proteomes" id="UP001465755">
    <property type="component" value="Unassembled WGS sequence"/>
</dbReference>
<dbReference type="SUPFAM" id="SSF56112">
    <property type="entry name" value="Protein kinase-like (PK-like)"/>
    <property type="match status" value="1"/>
</dbReference>
<dbReference type="InterPro" id="IPR030616">
    <property type="entry name" value="Aur-like"/>
</dbReference>
<feature type="binding site" evidence="7">
    <location>
        <begin position="261"/>
        <end position="262"/>
    </location>
    <ligand>
        <name>ATP</name>
        <dbReference type="ChEBI" id="CHEBI:30616"/>
    </ligand>
</feature>
<evidence type="ECO:0000256" key="9">
    <source>
        <dbReference type="SAM" id="MobiDB-lite"/>
    </source>
</evidence>
<feature type="binding site" evidence="7">
    <location>
        <position position="161"/>
    </location>
    <ligand>
        <name>ATP</name>
        <dbReference type="ChEBI" id="CHEBI:30616"/>
    </ligand>
</feature>
<dbReference type="Gene3D" id="1.10.510.10">
    <property type="entry name" value="Transferase(Phosphotransferase) domain 1"/>
    <property type="match status" value="1"/>
</dbReference>
<reference evidence="11 12" key="1">
    <citation type="journal article" date="2024" name="Nat. Commun.">
        <title>Phylogenomics reveals the evolutionary origins of lichenization in chlorophyte algae.</title>
        <authorList>
            <person name="Puginier C."/>
            <person name="Libourel C."/>
            <person name="Otte J."/>
            <person name="Skaloud P."/>
            <person name="Haon M."/>
            <person name="Grisel S."/>
            <person name="Petersen M."/>
            <person name="Berrin J.G."/>
            <person name="Delaux P.M."/>
            <person name="Dal Grande F."/>
            <person name="Keller J."/>
        </authorList>
    </citation>
    <scope>NUCLEOTIDE SEQUENCE [LARGE SCALE GENOMIC DNA]</scope>
    <source>
        <strain evidence="11 12">SAG 2036</strain>
    </source>
</reference>
<dbReference type="InterPro" id="IPR011009">
    <property type="entry name" value="Kinase-like_dom_sf"/>
</dbReference>
<feature type="compositionally biased region" description="Low complexity" evidence="9">
    <location>
        <begin position="95"/>
        <end position="122"/>
    </location>
</feature>
<evidence type="ECO:0000256" key="7">
    <source>
        <dbReference type="PIRSR" id="PIRSR630616-2"/>
    </source>
</evidence>
<evidence type="ECO:0000259" key="10">
    <source>
        <dbReference type="PROSITE" id="PS50011"/>
    </source>
</evidence>